<keyword evidence="3" id="KW-0919">Taste</keyword>
<accession>A0ABM5FI14</accession>
<keyword evidence="4" id="KW-0716">Sensory transduction</keyword>
<reference evidence="15" key="2">
    <citation type="submission" date="2025-08" db="UniProtKB">
        <authorList>
            <consortium name="RefSeq"/>
        </authorList>
    </citation>
    <scope>IDENTIFICATION</scope>
</reference>
<keyword evidence="10" id="KW-0807">Transducer</keyword>
<evidence type="ECO:0000256" key="12">
    <source>
        <dbReference type="RuleBase" id="RU004423"/>
    </source>
</evidence>
<reference evidence="14" key="1">
    <citation type="submission" date="2025-05" db="UniProtKB">
        <authorList>
            <consortium name="RefSeq"/>
        </authorList>
    </citation>
    <scope>NUCLEOTIDE SEQUENCE [LARGE SCALE GENOMIC DNA]</scope>
</reference>
<evidence type="ECO:0000256" key="13">
    <source>
        <dbReference type="SAM" id="Phobius"/>
    </source>
</evidence>
<evidence type="ECO:0000256" key="11">
    <source>
        <dbReference type="ARBA" id="ARBA00044110"/>
    </source>
</evidence>
<feature type="transmembrane region" description="Helical" evidence="13">
    <location>
        <begin position="90"/>
        <end position="112"/>
    </location>
</feature>
<proteinExistence type="inferred from homology"/>
<dbReference type="PANTHER" id="PTHR11394">
    <property type="entry name" value="TASTE RECEPTOR TYPE 2"/>
    <property type="match status" value="1"/>
</dbReference>
<organism evidence="14 15">
    <name type="scientific">Pogona vitticeps</name>
    <name type="common">central bearded dragon</name>
    <dbReference type="NCBI Taxonomy" id="103695"/>
    <lineage>
        <taxon>Eukaryota</taxon>
        <taxon>Metazoa</taxon>
        <taxon>Chordata</taxon>
        <taxon>Craniata</taxon>
        <taxon>Vertebrata</taxon>
        <taxon>Euteleostomi</taxon>
        <taxon>Lepidosauria</taxon>
        <taxon>Squamata</taxon>
        <taxon>Bifurcata</taxon>
        <taxon>Unidentata</taxon>
        <taxon>Episquamata</taxon>
        <taxon>Toxicofera</taxon>
        <taxon>Iguania</taxon>
        <taxon>Acrodonta</taxon>
        <taxon>Agamidae</taxon>
        <taxon>Amphibolurinae</taxon>
        <taxon>Pogona</taxon>
    </lineage>
</organism>
<evidence type="ECO:0000256" key="8">
    <source>
        <dbReference type="ARBA" id="ARBA00023136"/>
    </source>
</evidence>
<evidence type="ECO:0000256" key="4">
    <source>
        <dbReference type="ARBA" id="ARBA00022606"/>
    </source>
</evidence>
<evidence type="ECO:0000256" key="2">
    <source>
        <dbReference type="ARBA" id="ARBA00007376"/>
    </source>
</evidence>
<keyword evidence="5 13" id="KW-0812">Transmembrane</keyword>
<evidence type="ECO:0000256" key="3">
    <source>
        <dbReference type="ARBA" id="ARBA00022480"/>
    </source>
</evidence>
<evidence type="ECO:0000256" key="7">
    <source>
        <dbReference type="ARBA" id="ARBA00023040"/>
    </source>
</evidence>
<gene>
    <name evidence="15" type="primary">LOC110070148</name>
</gene>
<dbReference type="InterPro" id="IPR007960">
    <property type="entry name" value="TAS2R"/>
</dbReference>
<comment type="similarity">
    <text evidence="2 12">Belongs to the G-protein coupled receptor T2R family.</text>
</comment>
<evidence type="ECO:0000256" key="9">
    <source>
        <dbReference type="ARBA" id="ARBA00023170"/>
    </source>
</evidence>
<sequence>MAAKIISPRLTITWIITSILCIIALLGNGFITIVNGYQWLQKKMIPSDFLLTCLSSSRVLSLLTLVLSYLLEIITPETYQLSYTEEVINFSLLFFDIISIWCATWLSVLYCVKVTNFVNPFFLWLKPRINVLAPRLLGEYD</sequence>
<evidence type="ECO:0000256" key="6">
    <source>
        <dbReference type="ARBA" id="ARBA00022989"/>
    </source>
</evidence>
<evidence type="ECO:0000256" key="1">
    <source>
        <dbReference type="ARBA" id="ARBA00004141"/>
    </source>
</evidence>
<keyword evidence="7" id="KW-0297">G-protein coupled receptor</keyword>
<keyword evidence="6 13" id="KW-1133">Transmembrane helix</keyword>
<dbReference type="SUPFAM" id="SSF81321">
    <property type="entry name" value="Family A G protein-coupled receptor-like"/>
    <property type="match status" value="1"/>
</dbReference>
<feature type="transmembrane region" description="Helical" evidence="13">
    <location>
        <begin position="49"/>
        <end position="70"/>
    </location>
</feature>
<comment type="subcellular location">
    <subcellularLocation>
        <location evidence="1">Membrane</location>
        <topology evidence="1">Multi-pass membrane protein</topology>
    </subcellularLocation>
</comment>
<keyword evidence="9" id="KW-0675">Receptor</keyword>
<protein>
    <recommendedName>
        <fullName evidence="11">Taste receptor type 2 member 40</fullName>
    </recommendedName>
</protein>
<dbReference type="GeneID" id="110070148"/>
<dbReference type="RefSeq" id="XP_072845043.1">
    <property type="nucleotide sequence ID" value="XM_072988942.1"/>
</dbReference>
<keyword evidence="14" id="KW-1185">Reference proteome</keyword>
<dbReference type="PANTHER" id="PTHR11394:SF47">
    <property type="entry name" value="TASTE RECEPTOR TYPE 2 MEMBER 40"/>
    <property type="match status" value="1"/>
</dbReference>
<name>A0ABM5FI14_9SAUR</name>
<evidence type="ECO:0000313" key="14">
    <source>
        <dbReference type="Proteomes" id="UP001652642"/>
    </source>
</evidence>
<keyword evidence="8 13" id="KW-0472">Membrane</keyword>
<dbReference type="Pfam" id="PF05296">
    <property type="entry name" value="TAS2R"/>
    <property type="match status" value="1"/>
</dbReference>
<evidence type="ECO:0000313" key="15">
    <source>
        <dbReference type="RefSeq" id="XP_072845043.1"/>
    </source>
</evidence>
<feature type="transmembrane region" description="Helical" evidence="13">
    <location>
        <begin position="12"/>
        <end position="37"/>
    </location>
</feature>
<dbReference type="Proteomes" id="UP001652642">
    <property type="component" value="Chromosome 2"/>
</dbReference>
<evidence type="ECO:0000256" key="5">
    <source>
        <dbReference type="ARBA" id="ARBA00022692"/>
    </source>
</evidence>
<evidence type="ECO:0000256" key="10">
    <source>
        <dbReference type="ARBA" id="ARBA00023224"/>
    </source>
</evidence>